<dbReference type="InterPro" id="IPR025403">
    <property type="entry name" value="TgpA-like_C"/>
</dbReference>
<evidence type="ECO:0000256" key="1">
    <source>
        <dbReference type="SAM" id="Phobius"/>
    </source>
</evidence>
<dbReference type="AlphaFoldDB" id="A0A1H1WTU6"/>
<protein>
    <recommendedName>
        <fullName evidence="2">Protein-glutamine gamma-glutamyltransferase-like C-terminal domain-containing protein</fullName>
    </recommendedName>
</protein>
<dbReference type="Proteomes" id="UP000182126">
    <property type="component" value="Chromosome I"/>
</dbReference>
<accession>A0A1H1WTU6</accession>
<dbReference type="GeneID" id="36299749"/>
<proteinExistence type="predicted"/>
<name>A0A1H1WTU6_9MICO</name>
<feature type="transmembrane region" description="Helical" evidence="1">
    <location>
        <begin position="74"/>
        <end position="94"/>
    </location>
</feature>
<dbReference type="eggNOG" id="ENOG5032SSX">
    <property type="taxonomic scope" value="Bacteria"/>
</dbReference>
<evidence type="ECO:0000313" key="4">
    <source>
        <dbReference type="Proteomes" id="UP000182126"/>
    </source>
</evidence>
<dbReference type="EMBL" id="LT629770">
    <property type="protein sequence ID" value="SDT00071.1"/>
    <property type="molecule type" value="Genomic_DNA"/>
</dbReference>
<gene>
    <name evidence="3" type="ORF">SAMN04489809_3237</name>
</gene>
<keyword evidence="1" id="KW-0472">Membrane</keyword>
<organism evidence="3 4">
    <name type="scientific">Microbacterium paraoxydans</name>
    <dbReference type="NCBI Taxonomy" id="199592"/>
    <lineage>
        <taxon>Bacteria</taxon>
        <taxon>Bacillati</taxon>
        <taxon>Actinomycetota</taxon>
        <taxon>Actinomycetes</taxon>
        <taxon>Micrococcales</taxon>
        <taxon>Microbacteriaceae</taxon>
        <taxon>Microbacterium</taxon>
    </lineage>
</organism>
<keyword evidence="1" id="KW-0812">Transmembrane</keyword>
<dbReference type="RefSeq" id="WP_082749998.1">
    <property type="nucleotide sequence ID" value="NZ_LT629770.1"/>
</dbReference>
<feature type="domain" description="Protein-glutamine gamma-glutamyltransferase-like C-terminal" evidence="2">
    <location>
        <begin position="141"/>
        <end position="210"/>
    </location>
</feature>
<reference evidence="3 4" key="1">
    <citation type="submission" date="2016-10" db="EMBL/GenBank/DDBJ databases">
        <authorList>
            <person name="de Groot N.N."/>
        </authorList>
    </citation>
    <scope>NUCLEOTIDE SEQUENCE [LARGE SCALE GENOMIC DNA]</scope>
    <source>
        <strain evidence="3 4">DSM 15019</strain>
    </source>
</reference>
<sequence length="223" mass="24692">MDGSGQPPAAMMRRFDDVFVPDGDEARRWAEEELSNPRYADAKPTWFDLLARDVMRFLTDLFSGDNGANVGPTALVVVTVLIAAALVTALIVWGRPRRSRAVRRPQGELLGAADDRSAAQLRADAERSARQQDWDTAVVLRYRAIARNLLERDLIDPAPGATAQSLARSASAVFADEADALRHAAACFDDVRYLRHPATEDDYRHLAATDERLRARRPEEVPA</sequence>
<dbReference type="Pfam" id="PF13559">
    <property type="entry name" value="DUF4129"/>
    <property type="match status" value="1"/>
</dbReference>
<evidence type="ECO:0000259" key="2">
    <source>
        <dbReference type="Pfam" id="PF13559"/>
    </source>
</evidence>
<keyword evidence="1" id="KW-1133">Transmembrane helix</keyword>
<evidence type="ECO:0000313" key="3">
    <source>
        <dbReference type="EMBL" id="SDT00071.1"/>
    </source>
</evidence>